<dbReference type="AlphaFoldDB" id="A0A6J5X5R6"/>
<dbReference type="Proteomes" id="UP000507245">
    <property type="component" value="Unassembled WGS sequence"/>
</dbReference>
<reference evidence="3" key="1">
    <citation type="journal article" date="2020" name="Genome Biol.">
        <title>Gamete binning: chromosome-level and haplotype-resolved genome assembly enabled by high-throughput single-cell sequencing of gamete genomes.</title>
        <authorList>
            <person name="Campoy J.A."/>
            <person name="Sun H."/>
            <person name="Goel M."/>
            <person name="Jiao W.-B."/>
            <person name="Folz-Donahue K."/>
            <person name="Wang N."/>
            <person name="Rubio M."/>
            <person name="Liu C."/>
            <person name="Kukat C."/>
            <person name="Ruiz D."/>
            <person name="Huettel B."/>
            <person name="Schneeberger K."/>
        </authorList>
    </citation>
    <scope>NUCLEOTIDE SEQUENCE [LARGE SCALE GENOMIC DNA]</scope>
    <source>
        <strain evidence="3">cv. Rojo Pasion</strain>
    </source>
</reference>
<evidence type="ECO:0000256" key="1">
    <source>
        <dbReference type="SAM" id="MobiDB-lite"/>
    </source>
</evidence>
<sequence length="85" mass="9327">MARQRMEFCSSTSRVRVRTWLESGTDADAGPRSRGTLASCPGRSSAVAGVKESVGRCREAETRGRNFRRLSASLKNFAESRTSTQ</sequence>
<evidence type="ECO:0000313" key="3">
    <source>
        <dbReference type="Proteomes" id="UP000507245"/>
    </source>
</evidence>
<feature type="region of interest" description="Disordered" evidence="1">
    <location>
        <begin position="23"/>
        <end position="43"/>
    </location>
</feature>
<keyword evidence="3" id="KW-1185">Reference proteome</keyword>
<organism evidence="2 3">
    <name type="scientific">Prunus armeniaca</name>
    <name type="common">Apricot</name>
    <name type="synonym">Armeniaca vulgaris</name>
    <dbReference type="NCBI Taxonomy" id="36596"/>
    <lineage>
        <taxon>Eukaryota</taxon>
        <taxon>Viridiplantae</taxon>
        <taxon>Streptophyta</taxon>
        <taxon>Embryophyta</taxon>
        <taxon>Tracheophyta</taxon>
        <taxon>Spermatophyta</taxon>
        <taxon>Magnoliopsida</taxon>
        <taxon>eudicotyledons</taxon>
        <taxon>Gunneridae</taxon>
        <taxon>Pentapetalae</taxon>
        <taxon>rosids</taxon>
        <taxon>fabids</taxon>
        <taxon>Rosales</taxon>
        <taxon>Rosaceae</taxon>
        <taxon>Amygdaloideae</taxon>
        <taxon>Amygdaleae</taxon>
        <taxon>Prunus</taxon>
    </lineage>
</organism>
<accession>A0A6J5X5R6</accession>
<gene>
    <name evidence="2" type="ORF">ORAREDHAP_LOCUS30055</name>
</gene>
<dbReference type="EMBL" id="CAEKKB010000004">
    <property type="protein sequence ID" value="CAB4309159.1"/>
    <property type="molecule type" value="Genomic_DNA"/>
</dbReference>
<protein>
    <submittedName>
        <fullName evidence="2">Uncharacterized protein</fullName>
    </submittedName>
</protein>
<proteinExistence type="predicted"/>
<evidence type="ECO:0000313" key="2">
    <source>
        <dbReference type="EMBL" id="CAB4309159.1"/>
    </source>
</evidence>
<name>A0A6J5X5R6_PRUAR</name>